<feature type="compositionally biased region" description="Polar residues" evidence="1">
    <location>
        <begin position="1"/>
        <end position="14"/>
    </location>
</feature>
<evidence type="ECO:0000313" key="3">
    <source>
        <dbReference type="Proteomes" id="UP000606974"/>
    </source>
</evidence>
<dbReference type="PANTHER" id="PTHR38645:SF1">
    <property type="entry name" value="YALI0F12243P"/>
    <property type="match status" value="1"/>
</dbReference>
<comment type="caution">
    <text evidence="2">The sequence shown here is derived from an EMBL/GenBank/DDBJ whole genome shotgun (WGS) entry which is preliminary data.</text>
</comment>
<dbReference type="AlphaFoldDB" id="A0A8H7ATF3"/>
<evidence type="ECO:0000256" key="1">
    <source>
        <dbReference type="SAM" id="MobiDB-lite"/>
    </source>
</evidence>
<feature type="region of interest" description="Disordered" evidence="1">
    <location>
        <begin position="220"/>
        <end position="276"/>
    </location>
</feature>
<name>A0A8H7ATF3_9EURO</name>
<dbReference type="Proteomes" id="UP000606974">
    <property type="component" value="Unassembled WGS sequence"/>
</dbReference>
<proteinExistence type="predicted"/>
<dbReference type="EMBL" id="JAACFV010000010">
    <property type="protein sequence ID" value="KAF7512676.1"/>
    <property type="molecule type" value="Genomic_DNA"/>
</dbReference>
<feature type="compositionally biased region" description="Polar residues" evidence="1">
    <location>
        <begin position="178"/>
        <end position="191"/>
    </location>
</feature>
<organism evidence="2 3">
    <name type="scientific">Endocarpon pusillum</name>
    <dbReference type="NCBI Taxonomy" id="364733"/>
    <lineage>
        <taxon>Eukaryota</taxon>
        <taxon>Fungi</taxon>
        <taxon>Dikarya</taxon>
        <taxon>Ascomycota</taxon>
        <taxon>Pezizomycotina</taxon>
        <taxon>Eurotiomycetes</taxon>
        <taxon>Chaetothyriomycetidae</taxon>
        <taxon>Verrucariales</taxon>
        <taxon>Verrucariaceae</taxon>
        <taxon>Endocarpon</taxon>
    </lineage>
</organism>
<accession>A0A8H7ATF3</accession>
<protein>
    <submittedName>
        <fullName evidence="2">Uncharacterized protein</fullName>
    </submittedName>
</protein>
<reference evidence="2" key="1">
    <citation type="submission" date="2020-02" db="EMBL/GenBank/DDBJ databases">
        <authorList>
            <person name="Palmer J.M."/>
        </authorList>
    </citation>
    <scope>NUCLEOTIDE SEQUENCE</scope>
    <source>
        <strain evidence="2">EPUS1.4</strain>
        <tissue evidence="2">Thallus</tissue>
    </source>
</reference>
<feature type="region of interest" description="Disordered" evidence="1">
    <location>
        <begin position="1"/>
        <end position="21"/>
    </location>
</feature>
<feature type="region of interest" description="Disordered" evidence="1">
    <location>
        <begin position="89"/>
        <end position="208"/>
    </location>
</feature>
<dbReference type="PANTHER" id="PTHR38645">
    <property type="entry name" value="CHROMOSOME 9, WHOLE GENOME SHOTGUN SEQUENCE"/>
    <property type="match status" value="1"/>
</dbReference>
<feature type="compositionally biased region" description="Basic residues" evidence="1">
    <location>
        <begin position="221"/>
        <end position="231"/>
    </location>
</feature>
<evidence type="ECO:0000313" key="2">
    <source>
        <dbReference type="EMBL" id="KAF7512676.1"/>
    </source>
</evidence>
<dbReference type="OrthoDB" id="21418at2759"/>
<gene>
    <name evidence="2" type="ORF">GJ744_000243</name>
</gene>
<sequence length="276" mass="30542">MDSMRSLNTSLPTSRSRRSQAPELLQAFKSAALSVTNLYKTTVTDQANTRHLGYQDALDDLLSFLDRENLGLQDGEGWRIRQWATERFEGGDTTGCSIDSDDDRTEIEKRARSSSPMTQSRPAHEGLDVRGHPSSDSNAPRTESAPPPIRKEESHSPVMDRPSMFTFSAAHPLPNRDVQMQTSDTSSSDLHSPNDPPSEATPSQSPGSLRVEIVNRAARMQNRHNSTRHNTRSTNRDTSFAGGTKRKLNLPEFFDISNMGNSRDGTNGGGKRGRFV</sequence>
<feature type="compositionally biased region" description="Basic and acidic residues" evidence="1">
    <location>
        <begin position="122"/>
        <end position="133"/>
    </location>
</feature>
<keyword evidence="3" id="KW-1185">Reference proteome</keyword>